<feature type="domain" description="HTH iclR-type" evidence="4">
    <location>
        <begin position="15"/>
        <end position="77"/>
    </location>
</feature>
<dbReference type="SMART" id="SM00346">
    <property type="entry name" value="HTH_ICLR"/>
    <property type="match status" value="1"/>
</dbReference>
<accession>A0ABV7GVK1</accession>
<evidence type="ECO:0000256" key="2">
    <source>
        <dbReference type="ARBA" id="ARBA00023125"/>
    </source>
</evidence>
<dbReference type="InterPro" id="IPR036388">
    <property type="entry name" value="WH-like_DNA-bd_sf"/>
</dbReference>
<reference evidence="7" key="1">
    <citation type="journal article" date="2019" name="Int. J. Syst. Evol. Microbiol.">
        <title>The Global Catalogue of Microorganisms (GCM) 10K type strain sequencing project: providing services to taxonomists for standard genome sequencing and annotation.</title>
        <authorList>
            <consortium name="The Broad Institute Genomics Platform"/>
            <consortium name="The Broad Institute Genome Sequencing Center for Infectious Disease"/>
            <person name="Wu L."/>
            <person name="Ma J."/>
        </authorList>
    </citation>
    <scope>NUCLEOTIDE SEQUENCE [LARGE SCALE GENOMIC DNA]</scope>
    <source>
        <strain evidence="7">KCTC 52366</strain>
    </source>
</reference>
<proteinExistence type="predicted"/>
<keyword evidence="2" id="KW-0238">DNA-binding</keyword>
<dbReference type="PANTHER" id="PTHR30136">
    <property type="entry name" value="HELIX-TURN-HELIX TRANSCRIPTIONAL REGULATOR, ICLR FAMILY"/>
    <property type="match status" value="1"/>
</dbReference>
<evidence type="ECO:0000256" key="1">
    <source>
        <dbReference type="ARBA" id="ARBA00023015"/>
    </source>
</evidence>
<keyword evidence="1" id="KW-0805">Transcription regulation</keyword>
<sequence>MTERTKPERTASYSAPALIKGLDILELLAERRQDLTMKEIAEGLGRTKNELFRMIVALQERGYIQRNPDTDAFSLGERLFKLGLHAPSSQDLLTAAMPELEFIAAECGQSPHLVVLASGRTVVTAAVPGGEDMSFTLHLGYGRVATDATSGIAILAFQSDAMLQRGLAEADAHLTEPMDRAVLADRLKTVREQGYWMRDSSDFIGITDICCPIFGPQGTAVASIVIPFVNRHNRPDGRPHTLEVMQKACGRISEKLSNRINRTGIAD</sequence>
<name>A0ABV7GVK1_9RHOB</name>
<dbReference type="SUPFAM" id="SSF55781">
    <property type="entry name" value="GAF domain-like"/>
    <property type="match status" value="1"/>
</dbReference>
<evidence type="ECO:0000259" key="4">
    <source>
        <dbReference type="PROSITE" id="PS51077"/>
    </source>
</evidence>
<dbReference type="PANTHER" id="PTHR30136:SF7">
    <property type="entry name" value="HTH-TYPE TRANSCRIPTIONAL REGULATOR KDGR-RELATED"/>
    <property type="match status" value="1"/>
</dbReference>
<evidence type="ECO:0000313" key="6">
    <source>
        <dbReference type="EMBL" id="MFC3144368.1"/>
    </source>
</evidence>
<organism evidence="6 7">
    <name type="scientific">Psychromarinibacter halotolerans</name>
    <dbReference type="NCBI Taxonomy" id="1775175"/>
    <lineage>
        <taxon>Bacteria</taxon>
        <taxon>Pseudomonadati</taxon>
        <taxon>Pseudomonadota</taxon>
        <taxon>Alphaproteobacteria</taxon>
        <taxon>Rhodobacterales</taxon>
        <taxon>Paracoccaceae</taxon>
        <taxon>Psychromarinibacter</taxon>
    </lineage>
</organism>
<keyword evidence="3" id="KW-0804">Transcription</keyword>
<dbReference type="Gene3D" id="1.10.10.10">
    <property type="entry name" value="Winged helix-like DNA-binding domain superfamily/Winged helix DNA-binding domain"/>
    <property type="match status" value="1"/>
</dbReference>
<gene>
    <name evidence="6" type="ORF">ACFOGP_16715</name>
</gene>
<protein>
    <submittedName>
        <fullName evidence="6">IclR family transcriptional regulator</fullName>
    </submittedName>
</protein>
<evidence type="ECO:0000256" key="3">
    <source>
        <dbReference type="ARBA" id="ARBA00023163"/>
    </source>
</evidence>
<dbReference type="InterPro" id="IPR005471">
    <property type="entry name" value="Tscrpt_reg_IclR_N"/>
</dbReference>
<dbReference type="InterPro" id="IPR050707">
    <property type="entry name" value="HTH_MetabolicPath_Reg"/>
</dbReference>
<feature type="domain" description="IclR-ED" evidence="5">
    <location>
        <begin position="78"/>
        <end position="258"/>
    </location>
</feature>
<dbReference type="Pfam" id="PF09339">
    <property type="entry name" value="HTH_IclR"/>
    <property type="match status" value="1"/>
</dbReference>
<keyword evidence="7" id="KW-1185">Reference proteome</keyword>
<evidence type="ECO:0000313" key="7">
    <source>
        <dbReference type="Proteomes" id="UP001595632"/>
    </source>
</evidence>
<dbReference type="Proteomes" id="UP001595632">
    <property type="component" value="Unassembled WGS sequence"/>
</dbReference>
<dbReference type="EMBL" id="JBHRTB010000010">
    <property type="protein sequence ID" value="MFC3144368.1"/>
    <property type="molecule type" value="Genomic_DNA"/>
</dbReference>
<comment type="caution">
    <text evidence="6">The sequence shown here is derived from an EMBL/GenBank/DDBJ whole genome shotgun (WGS) entry which is preliminary data.</text>
</comment>
<dbReference type="PROSITE" id="PS51078">
    <property type="entry name" value="ICLR_ED"/>
    <property type="match status" value="1"/>
</dbReference>
<dbReference type="SUPFAM" id="SSF46785">
    <property type="entry name" value="Winged helix' DNA-binding domain"/>
    <property type="match status" value="1"/>
</dbReference>
<dbReference type="InterPro" id="IPR029016">
    <property type="entry name" value="GAF-like_dom_sf"/>
</dbReference>
<dbReference type="PROSITE" id="PS51077">
    <property type="entry name" value="HTH_ICLR"/>
    <property type="match status" value="1"/>
</dbReference>
<dbReference type="InterPro" id="IPR014757">
    <property type="entry name" value="Tscrpt_reg_IclR_C"/>
</dbReference>
<dbReference type="InterPro" id="IPR036390">
    <property type="entry name" value="WH_DNA-bd_sf"/>
</dbReference>
<dbReference type="Pfam" id="PF01614">
    <property type="entry name" value="IclR_C"/>
    <property type="match status" value="1"/>
</dbReference>
<dbReference type="Gene3D" id="3.30.450.40">
    <property type="match status" value="1"/>
</dbReference>
<dbReference type="RefSeq" id="WP_275634753.1">
    <property type="nucleotide sequence ID" value="NZ_JARGYD010000011.1"/>
</dbReference>
<evidence type="ECO:0000259" key="5">
    <source>
        <dbReference type="PROSITE" id="PS51078"/>
    </source>
</evidence>